<protein>
    <submittedName>
        <fullName evidence="3">MIEF1 upstream open reading frame protein</fullName>
    </submittedName>
</protein>
<sequence>MRQTILKLYKDLLRYGDNLKYTDKEYFRYRIRKNFKQNKHLIDQIEIDFQLQKGQKLLQNQRVL</sequence>
<keyword evidence="2" id="KW-1185">Reference proteome</keyword>
<accession>A0A6J3KTK9</accession>
<gene>
    <name evidence="3" type="primary">LOC117236392</name>
</gene>
<organism evidence="2 3">
    <name type="scientific">Bombus vosnesenskii</name>
    <dbReference type="NCBI Taxonomy" id="207650"/>
    <lineage>
        <taxon>Eukaryota</taxon>
        <taxon>Metazoa</taxon>
        <taxon>Ecdysozoa</taxon>
        <taxon>Arthropoda</taxon>
        <taxon>Hexapoda</taxon>
        <taxon>Insecta</taxon>
        <taxon>Pterygota</taxon>
        <taxon>Neoptera</taxon>
        <taxon>Endopterygota</taxon>
        <taxon>Hymenoptera</taxon>
        <taxon>Apocrita</taxon>
        <taxon>Aculeata</taxon>
        <taxon>Apoidea</taxon>
        <taxon>Anthophila</taxon>
        <taxon>Apidae</taxon>
        <taxon>Bombus</taxon>
        <taxon>Pyrobombus</taxon>
    </lineage>
</organism>
<proteinExistence type="predicted"/>
<dbReference type="Proteomes" id="UP000504631">
    <property type="component" value="Unplaced"/>
</dbReference>
<evidence type="ECO:0000313" key="2">
    <source>
        <dbReference type="Proteomes" id="UP000504631"/>
    </source>
</evidence>
<evidence type="ECO:0000313" key="3">
    <source>
        <dbReference type="RefSeq" id="XP_033355189.1"/>
    </source>
</evidence>
<feature type="domain" description="Complex 1 LYR protein" evidence="1">
    <location>
        <begin position="3"/>
        <end position="59"/>
    </location>
</feature>
<dbReference type="GeneID" id="117236392"/>
<dbReference type="Pfam" id="PF05347">
    <property type="entry name" value="Complex1_LYR"/>
    <property type="match status" value="1"/>
</dbReference>
<reference evidence="3" key="1">
    <citation type="submission" date="2025-08" db="UniProtKB">
        <authorList>
            <consortium name="RefSeq"/>
        </authorList>
    </citation>
    <scope>IDENTIFICATION</scope>
    <source>
        <tissue evidence="3">Muscle</tissue>
    </source>
</reference>
<dbReference type="RefSeq" id="XP_033355189.1">
    <property type="nucleotide sequence ID" value="XM_033499298.1"/>
</dbReference>
<name>A0A6J3KTK9_9HYME</name>
<evidence type="ECO:0000259" key="1">
    <source>
        <dbReference type="Pfam" id="PF05347"/>
    </source>
</evidence>
<dbReference type="InterPro" id="IPR008011">
    <property type="entry name" value="Complex1_LYR_dom"/>
</dbReference>
<dbReference type="KEGG" id="bvk:117236392"/>
<dbReference type="AlphaFoldDB" id="A0A6J3KTK9"/>